<dbReference type="STRING" id="90262.A0A1X2IUW8"/>
<dbReference type="AlphaFoldDB" id="A0A1X2IUW8"/>
<comment type="caution">
    <text evidence="7">The sequence shown here is derived from an EMBL/GenBank/DDBJ whole genome shotgun (WGS) entry which is preliminary data.</text>
</comment>
<evidence type="ECO:0000256" key="6">
    <source>
        <dbReference type="SAM" id="Phobius"/>
    </source>
</evidence>
<evidence type="ECO:0000313" key="8">
    <source>
        <dbReference type="Proteomes" id="UP000193560"/>
    </source>
</evidence>
<reference evidence="7 8" key="1">
    <citation type="submission" date="2016-07" db="EMBL/GenBank/DDBJ databases">
        <title>Pervasive Adenine N6-methylation of Active Genes in Fungi.</title>
        <authorList>
            <consortium name="DOE Joint Genome Institute"/>
            <person name="Mondo S.J."/>
            <person name="Dannebaum R.O."/>
            <person name="Kuo R.C."/>
            <person name="Labutti K."/>
            <person name="Haridas S."/>
            <person name="Kuo A."/>
            <person name="Salamov A."/>
            <person name="Ahrendt S.R."/>
            <person name="Lipzen A."/>
            <person name="Sullivan W."/>
            <person name="Andreopoulos W.B."/>
            <person name="Clum A."/>
            <person name="Lindquist E."/>
            <person name="Daum C."/>
            <person name="Ramamoorthy G.K."/>
            <person name="Gryganskyi A."/>
            <person name="Culley D."/>
            <person name="Magnuson J.K."/>
            <person name="James T.Y."/>
            <person name="O'Malley M.A."/>
            <person name="Stajich J.E."/>
            <person name="Spatafora J.W."/>
            <person name="Visel A."/>
            <person name="Grigoriev I.V."/>
        </authorList>
    </citation>
    <scope>NUCLEOTIDE SEQUENCE [LARGE SCALE GENOMIC DNA]</scope>
    <source>
        <strain evidence="7 8">NRRL 1336</strain>
    </source>
</reference>
<evidence type="ECO:0000256" key="4">
    <source>
        <dbReference type="ARBA" id="ARBA00022989"/>
    </source>
</evidence>
<evidence type="ECO:0000256" key="3">
    <source>
        <dbReference type="ARBA" id="ARBA00022692"/>
    </source>
</evidence>
<keyword evidence="8" id="KW-1185">Reference proteome</keyword>
<protein>
    <submittedName>
        <fullName evidence="7">YhhN-like protein</fullName>
    </submittedName>
</protein>
<dbReference type="OrthoDB" id="2133758at2759"/>
<proteinExistence type="inferred from homology"/>
<keyword evidence="4 6" id="KW-1133">Transmembrane helix</keyword>
<sequence length="222" mass="23847">METFVVNNGVKLTGVALPLLLISEHHRVRTGTWIFKPLASAGFLLSAMANNPTGRDVMASSPYGKSVFLGLALGAIGDVLLIPKSGFLAGLGSFLLGHLTLVYAFTLHDGGMDMKLATTALAATSVTAGIVGRWLLPKIKDPIMRRAVLVYMTVISGMVITASASYPSAKLPRHQLIGALMFYLSDLFVAREEFSGKSRWNQWIGLPLYYGGQILLAGTLQH</sequence>
<keyword evidence="3 6" id="KW-0812">Transmembrane</keyword>
<dbReference type="Pfam" id="PF07947">
    <property type="entry name" value="YhhN"/>
    <property type="match status" value="1"/>
</dbReference>
<feature type="transmembrane region" description="Helical" evidence="6">
    <location>
        <begin position="87"/>
        <end position="105"/>
    </location>
</feature>
<dbReference type="PANTHER" id="PTHR31885:SF6">
    <property type="entry name" value="GH04784P"/>
    <property type="match status" value="1"/>
</dbReference>
<evidence type="ECO:0000313" key="7">
    <source>
        <dbReference type="EMBL" id="ORZ22609.1"/>
    </source>
</evidence>
<keyword evidence="5 6" id="KW-0472">Membrane</keyword>
<comment type="subcellular location">
    <subcellularLocation>
        <location evidence="1">Membrane</location>
        <topology evidence="1">Multi-pass membrane protein</topology>
    </subcellularLocation>
</comment>
<dbReference type="Proteomes" id="UP000193560">
    <property type="component" value="Unassembled WGS sequence"/>
</dbReference>
<gene>
    <name evidence="7" type="ORF">BCR42DRAFT_406600</name>
</gene>
<evidence type="ECO:0000256" key="2">
    <source>
        <dbReference type="ARBA" id="ARBA00007375"/>
    </source>
</evidence>
<accession>A0A1X2IUW8</accession>
<organism evidence="7 8">
    <name type="scientific">Absidia repens</name>
    <dbReference type="NCBI Taxonomy" id="90262"/>
    <lineage>
        <taxon>Eukaryota</taxon>
        <taxon>Fungi</taxon>
        <taxon>Fungi incertae sedis</taxon>
        <taxon>Mucoromycota</taxon>
        <taxon>Mucoromycotina</taxon>
        <taxon>Mucoromycetes</taxon>
        <taxon>Mucorales</taxon>
        <taxon>Cunninghamellaceae</taxon>
        <taxon>Absidia</taxon>
    </lineage>
</organism>
<feature type="transmembrane region" description="Helical" evidence="6">
    <location>
        <begin position="117"/>
        <end position="136"/>
    </location>
</feature>
<dbReference type="GO" id="GO:0016020">
    <property type="term" value="C:membrane"/>
    <property type="evidence" value="ECO:0007669"/>
    <property type="project" value="UniProtKB-SubCell"/>
</dbReference>
<comment type="similarity">
    <text evidence="2">Belongs to the TMEM86 family.</text>
</comment>
<evidence type="ECO:0000256" key="5">
    <source>
        <dbReference type="ARBA" id="ARBA00023136"/>
    </source>
</evidence>
<name>A0A1X2IUW8_9FUNG</name>
<dbReference type="GO" id="GO:0016787">
    <property type="term" value="F:hydrolase activity"/>
    <property type="evidence" value="ECO:0007669"/>
    <property type="project" value="TreeGrafter"/>
</dbReference>
<dbReference type="InterPro" id="IPR012506">
    <property type="entry name" value="TMEM86B-like"/>
</dbReference>
<dbReference type="PANTHER" id="PTHR31885">
    <property type="entry name" value="GH04784P"/>
    <property type="match status" value="1"/>
</dbReference>
<dbReference type="EMBL" id="MCGE01000004">
    <property type="protein sequence ID" value="ORZ22609.1"/>
    <property type="molecule type" value="Genomic_DNA"/>
</dbReference>
<feature type="transmembrane region" description="Helical" evidence="6">
    <location>
        <begin position="148"/>
        <end position="166"/>
    </location>
</feature>
<evidence type="ECO:0000256" key="1">
    <source>
        <dbReference type="ARBA" id="ARBA00004141"/>
    </source>
</evidence>